<gene>
    <name evidence="1" type="ORF">C3K47_14590</name>
</gene>
<protein>
    <submittedName>
        <fullName evidence="1">Uncharacterized protein</fullName>
    </submittedName>
</protein>
<keyword evidence="2" id="KW-1185">Reference proteome</keyword>
<dbReference type="RefSeq" id="WP_103789894.1">
    <property type="nucleotide sequence ID" value="NZ_PQVF01000010.1"/>
</dbReference>
<reference evidence="1 2" key="1">
    <citation type="submission" date="2018-01" db="EMBL/GenBank/DDBJ databases">
        <authorList>
            <person name="Gaut B.S."/>
            <person name="Morton B.R."/>
            <person name="Clegg M.T."/>
            <person name="Duvall M.R."/>
        </authorList>
    </citation>
    <scope>NUCLEOTIDE SEQUENCE [LARGE SCALE GENOMIC DNA]</scope>
    <source>
        <strain evidence="1 2">HR-AV</strain>
    </source>
</reference>
<evidence type="ECO:0000313" key="1">
    <source>
        <dbReference type="EMBL" id="POY35621.1"/>
    </source>
</evidence>
<sequence length="121" mass="13842">MSKKITPKEAKDLAEKYRKEFGKPDRKLDQFDLPNSVKFSRADIEALLADEKVDEIRILFSIGEVEKKETKEKVKFLNLIATGVSNSQEEKTSEVNYEFMEASCPCPTIRSCCYPPVFPES</sequence>
<organism evidence="1 2">
    <name type="scientific">Solitalea longa</name>
    <dbReference type="NCBI Taxonomy" id="2079460"/>
    <lineage>
        <taxon>Bacteria</taxon>
        <taxon>Pseudomonadati</taxon>
        <taxon>Bacteroidota</taxon>
        <taxon>Sphingobacteriia</taxon>
        <taxon>Sphingobacteriales</taxon>
        <taxon>Sphingobacteriaceae</taxon>
        <taxon>Solitalea</taxon>
    </lineage>
</organism>
<evidence type="ECO:0000313" key="2">
    <source>
        <dbReference type="Proteomes" id="UP000236893"/>
    </source>
</evidence>
<name>A0A2S4ZZ63_9SPHI</name>
<dbReference type="Proteomes" id="UP000236893">
    <property type="component" value="Unassembled WGS sequence"/>
</dbReference>
<comment type="caution">
    <text evidence="1">The sequence shown here is derived from an EMBL/GenBank/DDBJ whole genome shotgun (WGS) entry which is preliminary data.</text>
</comment>
<proteinExistence type="predicted"/>
<dbReference type="OrthoDB" id="9878727at2"/>
<dbReference type="AlphaFoldDB" id="A0A2S4ZZ63"/>
<accession>A0A2S4ZZ63</accession>
<dbReference type="EMBL" id="PQVF01000010">
    <property type="protein sequence ID" value="POY35621.1"/>
    <property type="molecule type" value="Genomic_DNA"/>
</dbReference>